<dbReference type="Pfam" id="PF00501">
    <property type="entry name" value="AMP-binding"/>
    <property type="match status" value="1"/>
</dbReference>
<comment type="caution">
    <text evidence="7">The sequence shown here is derived from an EMBL/GenBank/DDBJ whole genome shotgun (WGS) entry which is preliminary data.</text>
</comment>
<evidence type="ECO:0000256" key="1">
    <source>
        <dbReference type="ARBA" id="ARBA00006432"/>
    </source>
</evidence>
<evidence type="ECO:0000313" key="7">
    <source>
        <dbReference type="EMBL" id="KIG12541.1"/>
    </source>
</evidence>
<feature type="domain" description="AB hydrolase-1" evidence="6">
    <location>
        <begin position="85"/>
        <end position="337"/>
    </location>
</feature>
<dbReference type="Gene3D" id="3.40.50.1820">
    <property type="entry name" value="alpha/beta hydrolase"/>
    <property type="match status" value="1"/>
</dbReference>
<dbReference type="InterPro" id="IPR042099">
    <property type="entry name" value="ANL_N_sf"/>
</dbReference>
<comment type="similarity">
    <text evidence="1">Belongs to the ATP-dependent AMP-binding enzyme family.</text>
</comment>
<proteinExistence type="inferred from homology"/>
<evidence type="ECO:0000256" key="3">
    <source>
        <dbReference type="ARBA" id="ARBA00022741"/>
    </source>
</evidence>
<dbReference type="AlphaFoldDB" id="A0A0C2CMQ0"/>
<accession>A0A0C2CMQ0</accession>
<name>A0A0C2CMQ0_9BACT</name>
<dbReference type="GO" id="GO:0044539">
    <property type="term" value="P:long-chain fatty acid import into cell"/>
    <property type="evidence" value="ECO:0007669"/>
    <property type="project" value="TreeGrafter"/>
</dbReference>
<organism evidence="7 8">
    <name type="scientific">Enhygromyxa salina</name>
    <dbReference type="NCBI Taxonomy" id="215803"/>
    <lineage>
        <taxon>Bacteria</taxon>
        <taxon>Pseudomonadati</taxon>
        <taxon>Myxococcota</taxon>
        <taxon>Polyangia</taxon>
        <taxon>Nannocystales</taxon>
        <taxon>Nannocystaceae</taxon>
        <taxon>Enhygromyxa</taxon>
    </lineage>
</organism>
<protein>
    <submittedName>
        <fullName evidence="7">Polyhydroxyalkanoic acid synthase</fullName>
    </submittedName>
</protein>
<gene>
    <name evidence="7" type="ORF">DB30_01251</name>
</gene>
<keyword evidence="2" id="KW-0436">Ligase</keyword>
<feature type="domain" description="AMP-dependent synthetase/ligase" evidence="5">
    <location>
        <begin position="457"/>
        <end position="802"/>
    </location>
</feature>
<dbReference type="InterPro" id="IPR000873">
    <property type="entry name" value="AMP-dep_synth/lig_dom"/>
</dbReference>
<dbReference type="Gene3D" id="3.40.50.12780">
    <property type="entry name" value="N-terminal domain of ligase-like"/>
    <property type="match status" value="1"/>
</dbReference>
<dbReference type="InterPro" id="IPR029058">
    <property type="entry name" value="AB_hydrolase_fold"/>
</dbReference>
<dbReference type="GO" id="GO:0005324">
    <property type="term" value="F:long-chain fatty acid transmembrane transporter activity"/>
    <property type="evidence" value="ECO:0007669"/>
    <property type="project" value="TreeGrafter"/>
</dbReference>
<dbReference type="InterPro" id="IPR000073">
    <property type="entry name" value="AB_hydrolase_1"/>
</dbReference>
<keyword evidence="4" id="KW-0067">ATP-binding</keyword>
<evidence type="ECO:0000259" key="5">
    <source>
        <dbReference type="Pfam" id="PF00501"/>
    </source>
</evidence>
<evidence type="ECO:0000259" key="6">
    <source>
        <dbReference type="Pfam" id="PF00561"/>
    </source>
</evidence>
<sequence>MRRLQASAHNVQEMVEFGRLADPWGSPYEIVHASQHHRLRRYASVDPAPGERAAPREPASAVLLVPPLMVTSEVYDVAPDVSAVAALTSAGLDVWLVDFGAPEREDGGLERTLDDHVLAVDDAIARIATTTGRPLHLVGYSQGGMFCYVAAAYRRCQDVASLVTFGSPVDIHRNLPAVDAALGGRVIGAARRAVAKPLAGLDALPGVLTATGFKALSLRKELQQISEFLAKLHDRDALIKRESRRRFLGGEGFVAWPGPALRTFIDEFIVANRMSAGGVVIAGRTASLAELTVPILCFYGERDDIARAASVLAIVEAAPQAEVHQIPLPAGHFGLVVGSTATQRTWPTVCEWVAWRDHDGPRPRLLPAPASSQTSREVEDGYDEIEGLEIEADFEPIVDIMGDAVGSLVGSVKDAVDQGSRELGEAIDDFRYQLPRLRKLERLDAKTRVSLGLELSDRAARHPDRTFFLWEGRAFSYAEADRRVDAIVRGLISRGIEPRARVGVLMHGRPSYLSVVAAINRLGAVAVLFKPVSVGSPADGDPSGAEHQSAVEVLRTAVAGAGLVALIADPLNVADAIAAWPGEQPVLVLGGGRRDPARPLPSACLDMELIDPDLVPLPDWYVPNPGRAADVAMTIVTARAWSPPREANISNGRWAVSAYGAAATCLLSSRDTVYCVLPLHHVAGALVAVGGALVGRARLALARSFDVARFWPEVRRYGATVVFYAGEMCRALINAPPSASERNHSLRLLAGSGMRAQLWRDLVERFGPIDIREFYASTEGNLVLANVTGKRGALGRPLPGTDEIATVAYDFARRDFERDAQGHARRCRVGEAGLLIAKVGPTHPSHGKQGKAGTDAVATFERGVFGGRRTTWFVTGDIVRCDSDGDYWYVDRSSHLIRGPHGWIASRQVEDALFELPGLDFAVVYGLDRARLEPRLRERVGVEVEGATQVVVATVIVSEPERFDPEPLAARVATLRPEQRPSLVLLRTRVPLTDGFRPLKTPLVAAGVNAEDPALLIWDAEQSRYVGRE</sequence>
<evidence type="ECO:0000313" key="8">
    <source>
        <dbReference type="Proteomes" id="UP000031599"/>
    </source>
</evidence>
<dbReference type="SUPFAM" id="SSF53474">
    <property type="entry name" value="alpha/beta-Hydrolases"/>
    <property type="match status" value="1"/>
</dbReference>
<keyword evidence="3" id="KW-0547">Nucleotide-binding</keyword>
<evidence type="ECO:0000256" key="2">
    <source>
        <dbReference type="ARBA" id="ARBA00022598"/>
    </source>
</evidence>
<dbReference type="PANTHER" id="PTHR43107">
    <property type="entry name" value="LONG-CHAIN FATTY ACID TRANSPORT PROTEIN"/>
    <property type="match status" value="1"/>
</dbReference>
<dbReference type="GO" id="GO:0004467">
    <property type="term" value="F:long-chain fatty acid-CoA ligase activity"/>
    <property type="evidence" value="ECO:0007669"/>
    <property type="project" value="TreeGrafter"/>
</dbReference>
<dbReference type="Pfam" id="PF00561">
    <property type="entry name" value="Abhydrolase_1"/>
    <property type="match status" value="1"/>
</dbReference>
<dbReference type="SUPFAM" id="SSF56801">
    <property type="entry name" value="Acetyl-CoA synthetase-like"/>
    <property type="match status" value="1"/>
</dbReference>
<dbReference type="EMBL" id="JMCC02000126">
    <property type="protein sequence ID" value="KIG12541.1"/>
    <property type="molecule type" value="Genomic_DNA"/>
</dbReference>
<dbReference type="GO" id="GO:0005524">
    <property type="term" value="F:ATP binding"/>
    <property type="evidence" value="ECO:0007669"/>
    <property type="project" value="UniProtKB-KW"/>
</dbReference>
<dbReference type="PANTHER" id="PTHR43107:SF15">
    <property type="entry name" value="FATTY ACID TRANSPORT PROTEIN 3, ISOFORM A"/>
    <property type="match status" value="1"/>
</dbReference>
<reference evidence="7 8" key="1">
    <citation type="submission" date="2014-12" db="EMBL/GenBank/DDBJ databases">
        <title>Genome assembly of Enhygromyxa salina DSM 15201.</title>
        <authorList>
            <person name="Sharma G."/>
            <person name="Subramanian S."/>
        </authorList>
    </citation>
    <scope>NUCLEOTIDE SEQUENCE [LARGE SCALE GENOMIC DNA]</scope>
    <source>
        <strain evidence="7 8">DSM 15201</strain>
    </source>
</reference>
<evidence type="ECO:0000256" key="4">
    <source>
        <dbReference type="ARBA" id="ARBA00022840"/>
    </source>
</evidence>
<dbReference type="GO" id="GO:0005886">
    <property type="term" value="C:plasma membrane"/>
    <property type="evidence" value="ECO:0007669"/>
    <property type="project" value="TreeGrafter"/>
</dbReference>
<dbReference type="Proteomes" id="UP000031599">
    <property type="component" value="Unassembled WGS sequence"/>
</dbReference>